<dbReference type="GO" id="GO:0061599">
    <property type="term" value="F:molybdopterin molybdotransferase activity"/>
    <property type="evidence" value="ECO:0007669"/>
    <property type="project" value="UniProtKB-UniRule"/>
</dbReference>
<dbReference type="SMART" id="SM00852">
    <property type="entry name" value="MoCF_biosynth"/>
    <property type="match status" value="1"/>
</dbReference>
<dbReference type="InterPro" id="IPR038987">
    <property type="entry name" value="MoeA-like"/>
</dbReference>
<comment type="similarity">
    <text evidence="3 7">Belongs to the MoeA family.</text>
</comment>
<dbReference type="Pfam" id="PF03453">
    <property type="entry name" value="MoeA_N"/>
    <property type="match status" value="1"/>
</dbReference>
<dbReference type="InterPro" id="IPR036425">
    <property type="entry name" value="MoaB/Mog-like_dom_sf"/>
</dbReference>
<dbReference type="Gene3D" id="2.170.190.11">
    <property type="entry name" value="Molybdopterin biosynthesis moea protein, domain 3"/>
    <property type="match status" value="1"/>
</dbReference>
<gene>
    <name evidence="9" type="ORF">IDM48_02980</name>
</gene>
<dbReference type="InterPro" id="IPR036688">
    <property type="entry name" value="MoeA_C_domain_IV_sf"/>
</dbReference>
<feature type="domain" description="MoaB/Mog" evidence="8">
    <location>
        <begin position="183"/>
        <end position="322"/>
    </location>
</feature>
<organism evidence="9 10">
    <name type="scientific">Rothia amarae</name>
    <dbReference type="NCBI Taxonomy" id="169480"/>
    <lineage>
        <taxon>Bacteria</taxon>
        <taxon>Bacillati</taxon>
        <taxon>Actinomycetota</taxon>
        <taxon>Actinomycetes</taxon>
        <taxon>Micrococcales</taxon>
        <taxon>Micrococcaceae</taxon>
        <taxon>Rothia</taxon>
    </lineage>
</organism>
<dbReference type="Gene3D" id="3.90.105.10">
    <property type="entry name" value="Molybdopterin biosynthesis moea protein, domain 2"/>
    <property type="match status" value="1"/>
</dbReference>
<evidence type="ECO:0000256" key="4">
    <source>
        <dbReference type="ARBA" id="ARBA00022505"/>
    </source>
</evidence>
<dbReference type="InterPro" id="IPR036135">
    <property type="entry name" value="MoeA_linker/N_sf"/>
</dbReference>
<proteinExistence type="inferred from homology"/>
<keyword evidence="10" id="KW-1185">Reference proteome</keyword>
<sequence>MHHTRWEDAVSLMHQRGTRAAQIHERVGLADAIGRILAEDVYTLVPLPHYNSSAMDGYAVCGSGPWILKDAEEPSAHENRHRRTVDLQDGEAATILTGGLIPPGTTTVIRLEGVHLEEQDGSTLVVSDYGEPQPGSDMRNRGEELAEGSLAVSRGTHLGARHIAFLAVCGFDTVPVITQPTVSLAYTGNEVITEGIPGPGEVRDAYSAQFPAILSSMGAKVQGTARLHDDMDELHRWFKSDNCVASDLLVLTGGSSTSEVDLVRQLLSELDAHYIFEAVAVRPGHPCLAAELPDGRIVLGLPGNPLAAHTALYSYLPAYLAGVAGQNLSELLSVELTEDIPPFKKADARLIPARVTGEKARPFRRGVDSHMLSAFAQAQALVVIPPEGAVAGEKVQALPLTV</sequence>
<dbReference type="InterPro" id="IPR005110">
    <property type="entry name" value="MoeA_linker/N"/>
</dbReference>
<keyword evidence="5 7" id="KW-0501">Molybdenum cofactor biosynthesis</keyword>
<dbReference type="KEGG" id="rama:IDM48_02980"/>
<dbReference type="PANTHER" id="PTHR10192:SF5">
    <property type="entry name" value="GEPHYRIN"/>
    <property type="match status" value="1"/>
</dbReference>
<reference evidence="9 10" key="1">
    <citation type="submission" date="2020-09" db="EMBL/GenBank/DDBJ databases">
        <title>Investigation of environmental microbe.</title>
        <authorList>
            <person name="Ou Y."/>
            <person name="Kang Q."/>
        </authorList>
    </citation>
    <scope>NUCLEOTIDE SEQUENCE [LARGE SCALE GENOMIC DNA]</scope>
    <source>
        <strain evidence="9 10">KJZ-9</strain>
    </source>
</reference>
<evidence type="ECO:0000256" key="6">
    <source>
        <dbReference type="ARBA" id="ARBA00047317"/>
    </source>
</evidence>
<dbReference type="Proteomes" id="UP000516421">
    <property type="component" value="Chromosome"/>
</dbReference>
<dbReference type="EMBL" id="CP061538">
    <property type="protein sequence ID" value="QNV40397.1"/>
    <property type="molecule type" value="Genomic_DNA"/>
</dbReference>
<comment type="catalytic activity">
    <reaction evidence="6">
        <text>adenylyl-molybdopterin + molybdate = Mo-molybdopterin + AMP + H(+)</text>
        <dbReference type="Rhea" id="RHEA:35047"/>
        <dbReference type="ChEBI" id="CHEBI:15378"/>
        <dbReference type="ChEBI" id="CHEBI:36264"/>
        <dbReference type="ChEBI" id="CHEBI:62727"/>
        <dbReference type="ChEBI" id="CHEBI:71302"/>
        <dbReference type="ChEBI" id="CHEBI:456215"/>
        <dbReference type="EC" id="2.10.1.1"/>
    </reaction>
</comment>
<dbReference type="InterPro" id="IPR001453">
    <property type="entry name" value="MoaB/Mog_dom"/>
</dbReference>
<keyword evidence="7" id="KW-0460">Magnesium</keyword>
<evidence type="ECO:0000256" key="7">
    <source>
        <dbReference type="RuleBase" id="RU365090"/>
    </source>
</evidence>
<dbReference type="RefSeq" id="WP_190617977.1">
    <property type="nucleotide sequence ID" value="NZ_CP061538.1"/>
</dbReference>
<dbReference type="GO" id="GO:0005829">
    <property type="term" value="C:cytosol"/>
    <property type="evidence" value="ECO:0007669"/>
    <property type="project" value="TreeGrafter"/>
</dbReference>
<dbReference type="Gene3D" id="3.40.980.10">
    <property type="entry name" value="MoaB/Mog-like domain"/>
    <property type="match status" value="1"/>
</dbReference>
<evidence type="ECO:0000313" key="9">
    <source>
        <dbReference type="EMBL" id="QNV40397.1"/>
    </source>
</evidence>
<dbReference type="Gene3D" id="2.40.340.10">
    <property type="entry name" value="MoeA, C-terminal, domain IV"/>
    <property type="match status" value="1"/>
</dbReference>
<evidence type="ECO:0000256" key="1">
    <source>
        <dbReference type="ARBA" id="ARBA00002901"/>
    </source>
</evidence>
<dbReference type="Pfam" id="PF03454">
    <property type="entry name" value="MoeA_C"/>
    <property type="match status" value="1"/>
</dbReference>
<dbReference type="AlphaFoldDB" id="A0A7H2BL51"/>
<dbReference type="Pfam" id="PF00994">
    <property type="entry name" value="MoCF_biosynth"/>
    <property type="match status" value="1"/>
</dbReference>
<evidence type="ECO:0000259" key="8">
    <source>
        <dbReference type="SMART" id="SM00852"/>
    </source>
</evidence>
<evidence type="ECO:0000256" key="2">
    <source>
        <dbReference type="ARBA" id="ARBA00005046"/>
    </source>
</evidence>
<dbReference type="CDD" id="cd00887">
    <property type="entry name" value="MoeA"/>
    <property type="match status" value="1"/>
</dbReference>
<evidence type="ECO:0000256" key="5">
    <source>
        <dbReference type="ARBA" id="ARBA00023150"/>
    </source>
</evidence>
<dbReference type="UniPathway" id="UPA00344"/>
<comment type="pathway">
    <text evidence="2 7">Cofactor biosynthesis; molybdopterin biosynthesis.</text>
</comment>
<dbReference type="GO" id="GO:0006777">
    <property type="term" value="P:Mo-molybdopterin cofactor biosynthetic process"/>
    <property type="evidence" value="ECO:0007669"/>
    <property type="project" value="UniProtKB-UniRule"/>
</dbReference>
<evidence type="ECO:0000313" key="10">
    <source>
        <dbReference type="Proteomes" id="UP000516421"/>
    </source>
</evidence>
<dbReference type="GO" id="GO:0046872">
    <property type="term" value="F:metal ion binding"/>
    <property type="evidence" value="ECO:0007669"/>
    <property type="project" value="UniProtKB-UniRule"/>
</dbReference>
<comment type="cofactor">
    <cofactor evidence="7">
        <name>Mg(2+)</name>
        <dbReference type="ChEBI" id="CHEBI:18420"/>
    </cofactor>
</comment>
<protein>
    <recommendedName>
        <fullName evidence="7">Molybdopterin molybdenumtransferase</fullName>
        <ecNumber evidence="7">2.10.1.1</ecNumber>
    </recommendedName>
</protein>
<accession>A0A7H2BL51</accession>
<dbReference type="InterPro" id="IPR005111">
    <property type="entry name" value="MoeA_C_domain_IV"/>
</dbReference>
<dbReference type="SUPFAM" id="SSF63867">
    <property type="entry name" value="MoeA C-terminal domain-like"/>
    <property type="match status" value="1"/>
</dbReference>
<keyword evidence="4 7" id="KW-0500">Molybdenum</keyword>
<keyword evidence="7" id="KW-0479">Metal-binding</keyword>
<evidence type="ECO:0000256" key="3">
    <source>
        <dbReference type="ARBA" id="ARBA00010763"/>
    </source>
</evidence>
<dbReference type="EC" id="2.10.1.1" evidence="7"/>
<dbReference type="SUPFAM" id="SSF63882">
    <property type="entry name" value="MoeA N-terminal region -like"/>
    <property type="match status" value="1"/>
</dbReference>
<comment type="function">
    <text evidence="1 7">Catalyzes the insertion of molybdate into adenylated molybdopterin with the concomitant release of AMP.</text>
</comment>
<name>A0A7H2BL51_9MICC</name>
<keyword evidence="7 9" id="KW-0808">Transferase</keyword>
<dbReference type="SUPFAM" id="SSF53218">
    <property type="entry name" value="Molybdenum cofactor biosynthesis proteins"/>
    <property type="match status" value="1"/>
</dbReference>
<dbReference type="PANTHER" id="PTHR10192">
    <property type="entry name" value="MOLYBDOPTERIN BIOSYNTHESIS PROTEIN"/>
    <property type="match status" value="1"/>
</dbReference>